<feature type="region of interest" description="Disordered" evidence="1">
    <location>
        <begin position="667"/>
        <end position="693"/>
    </location>
</feature>
<feature type="region of interest" description="Disordered" evidence="1">
    <location>
        <begin position="966"/>
        <end position="993"/>
    </location>
</feature>
<dbReference type="EMBL" id="CAAALY010007205">
    <property type="protein sequence ID" value="VEL09770.1"/>
    <property type="molecule type" value="Genomic_DNA"/>
</dbReference>
<comment type="caution">
    <text evidence="2">The sequence shown here is derived from an EMBL/GenBank/DDBJ whole genome shotgun (WGS) entry which is preliminary data.</text>
</comment>
<dbReference type="Proteomes" id="UP000784294">
    <property type="component" value="Unassembled WGS sequence"/>
</dbReference>
<name>A0A448WED5_9PLAT</name>
<dbReference type="AlphaFoldDB" id="A0A448WED5"/>
<feature type="compositionally biased region" description="Polar residues" evidence="1">
    <location>
        <begin position="594"/>
        <end position="607"/>
    </location>
</feature>
<keyword evidence="3" id="KW-1185">Reference proteome</keyword>
<feature type="compositionally biased region" description="Low complexity" evidence="1">
    <location>
        <begin position="674"/>
        <end position="693"/>
    </location>
</feature>
<sequence>MHKPAYQHIRARLSAHKFCPPASGSSSSNTGSVQAGSNWLAVATPTASCRQLSGLDTNGAGVHSPGSHLPRQMLATSTRERSSSTPNVCNNIVLPLLNGAYNLAENGLGKVAESMETSLPCPCKRIILSALRRFSSCSHIAYSYSLDVIRLNRIPIEEQLPTLSLWLLFRRFHNSIISQLYKKPLMSFSFSPPNSSFQKKVKSSTYLSLHTRIPSSIKGDNLDNVAFFRPNHSVRRTQSCASCKLNLHSSVLVSGTSHHSPLRNTSSNFQANPIQVCCISKSNDAVMSNSEPAVKSKIYIKSKSHCNLFPSFPSVDASYGSKLPLHSPSTSFRQQASFSSLFFSMVRSCLHLPTTSHQDFDDSAAGTHQQSDASCSNVNLKLFQQHHYTSISNIDNRRPLITCQAGQTITSNSVIHQPTEHRSGGIWNRTFAKCICLGRRPPSDRFSGRGTYSASRQTRARKRHQAHISSIATRESRLPIISHTPDVHNMSCPLIKHLPAFTDTSPQAKIGLTDSRPVVRLVRKHQSLCENLSSTGLLSDSTTSLSRRAYNFLEHNTVLHSSYCSVSSCTTPESTSTYSHINFDSSASHSLDRIMTNSSPLTSGSLENKSRSDSDPPIYGDSLRFCCPNTSGGTHARLAGSRNHSILRYNSQFFVLSNSNTNLSIQQTTNVTPSVPSDSHSISSSSSSSSSLSASSSVTCVDAATYASCTSDATSVLKNMFYQHHALREAKSRKHHKSIESPQKSTPSLPSSISSLSFDGHAFQRASTRSIPRLSQRNCIRKPEITLGGKVNFIRPFLDLRLCENTAASLSSNALDFAQETFSADTTLDVTQLPFWLALPPGDASPLDKGEPTRSARLTPQPTITRNVPHVHLTVSPDVSQFKNTDQTPIPNSGGLVIPMSWLDSLQTQRAGLAVNRNDLTPPVGRMACHSLTGLWHKTSDSRQVTGSSLLAIPIRGQALAGPAAASLRTLSTSSSPQSEQSTRTLHPSGSCNHPTTLSVAIPVLGNSHLQQGSASPSESRTFVAPFFLPTQNSVEPSSVLKDHTGSVGVQYCSNTPDALPSTSSPGSASPMLAFLLDLSSNPPPGPDQQSLIGTTSVPQPVHKALASHSSELQVNLFGRSPSAPSVHNSFLNSSRLMPSPLVLVPSPTKPFHLIDGLNSNDVCLPIGISPTACSPVLLSIW</sequence>
<feature type="region of interest" description="Disordered" evidence="1">
    <location>
        <begin position="731"/>
        <end position="752"/>
    </location>
</feature>
<evidence type="ECO:0000256" key="1">
    <source>
        <dbReference type="SAM" id="MobiDB-lite"/>
    </source>
</evidence>
<feature type="region of interest" description="Disordered" evidence="1">
    <location>
        <begin position="594"/>
        <end position="615"/>
    </location>
</feature>
<accession>A0A448WED5</accession>
<evidence type="ECO:0000313" key="3">
    <source>
        <dbReference type="Proteomes" id="UP000784294"/>
    </source>
</evidence>
<evidence type="ECO:0000313" key="2">
    <source>
        <dbReference type="EMBL" id="VEL09770.1"/>
    </source>
</evidence>
<feature type="region of interest" description="Disordered" evidence="1">
    <location>
        <begin position="60"/>
        <end position="86"/>
    </location>
</feature>
<proteinExistence type="predicted"/>
<reference evidence="2" key="1">
    <citation type="submission" date="2018-11" db="EMBL/GenBank/DDBJ databases">
        <authorList>
            <consortium name="Pathogen Informatics"/>
        </authorList>
    </citation>
    <scope>NUCLEOTIDE SEQUENCE</scope>
</reference>
<gene>
    <name evidence="2" type="ORF">PXEA_LOCUS3210</name>
</gene>
<feature type="compositionally biased region" description="Low complexity" evidence="1">
    <location>
        <begin position="966"/>
        <end position="985"/>
    </location>
</feature>
<protein>
    <submittedName>
        <fullName evidence="2">Uncharacterized protein</fullName>
    </submittedName>
</protein>
<organism evidence="2 3">
    <name type="scientific">Protopolystoma xenopodis</name>
    <dbReference type="NCBI Taxonomy" id="117903"/>
    <lineage>
        <taxon>Eukaryota</taxon>
        <taxon>Metazoa</taxon>
        <taxon>Spiralia</taxon>
        <taxon>Lophotrochozoa</taxon>
        <taxon>Platyhelminthes</taxon>
        <taxon>Monogenea</taxon>
        <taxon>Polyopisthocotylea</taxon>
        <taxon>Polystomatidea</taxon>
        <taxon>Polystomatidae</taxon>
        <taxon>Protopolystoma</taxon>
    </lineage>
</organism>